<evidence type="ECO:0000256" key="4">
    <source>
        <dbReference type="ARBA" id="ARBA00022691"/>
    </source>
</evidence>
<dbReference type="Gene3D" id="1.20.120.1630">
    <property type="match status" value="2"/>
</dbReference>
<feature type="transmembrane region" description="Helical" evidence="12">
    <location>
        <begin position="301"/>
        <end position="323"/>
    </location>
</feature>
<evidence type="ECO:0000256" key="9">
    <source>
        <dbReference type="ARBA" id="ARBA00023136"/>
    </source>
</evidence>
<gene>
    <name evidence="13" type="ORF">EIP91_002844</name>
</gene>
<dbReference type="Proteomes" id="UP000292702">
    <property type="component" value="Unassembled WGS sequence"/>
</dbReference>
<feature type="transmembrane region" description="Helical" evidence="12">
    <location>
        <begin position="145"/>
        <end position="166"/>
    </location>
</feature>
<comment type="caution">
    <text evidence="13">The sequence shown here is derived from an EMBL/GenBank/DDBJ whole genome shotgun (WGS) entry which is preliminary data.</text>
</comment>
<feature type="transmembrane region" description="Helical" evidence="12">
    <location>
        <begin position="379"/>
        <end position="400"/>
    </location>
</feature>
<keyword evidence="6 12" id="KW-0256">Endoplasmic reticulum</keyword>
<keyword evidence="5 12" id="KW-0812">Transmembrane</keyword>
<keyword evidence="11" id="KW-1208">Phospholipid metabolism</keyword>
<name>A0A4R0RD40_9APHY</name>
<evidence type="ECO:0000256" key="6">
    <source>
        <dbReference type="ARBA" id="ARBA00022824"/>
    </source>
</evidence>
<evidence type="ECO:0000313" key="14">
    <source>
        <dbReference type="Proteomes" id="UP000292702"/>
    </source>
</evidence>
<dbReference type="STRING" id="92696.A0A4R0RD40"/>
<dbReference type="UniPathway" id="UPA00753"/>
<dbReference type="Pfam" id="PF04140">
    <property type="entry name" value="ICMT"/>
    <property type="match status" value="1"/>
</dbReference>
<proteinExistence type="inferred from homology"/>
<dbReference type="EMBL" id="RWJN01000189">
    <property type="protein sequence ID" value="TCD65282.1"/>
    <property type="molecule type" value="Genomic_DNA"/>
</dbReference>
<keyword evidence="9 12" id="KW-0472">Membrane</keyword>
<evidence type="ECO:0000256" key="3">
    <source>
        <dbReference type="ARBA" id="ARBA00022603"/>
    </source>
</evidence>
<keyword evidence="2" id="KW-0444">Lipid biosynthesis</keyword>
<organism evidence="13 14">
    <name type="scientific">Steccherinum ochraceum</name>
    <dbReference type="NCBI Taxonomy" id="92696"/>
    <lineage>
        <taxon>Eukaryota</taxon>
        <taxon>Fungi</taxon>
        <taxon>Dikarya</taxon>
        <taxon>Basidiomycota</taxon>
        <taxon>Agaricomycotina</taxon>
        <taxon>Agaricomycetes</taxon>
        <taxon>Polyporales</taxon>
        <taxon>Steccherinaceae</taxon>
        <taxon>Steccherinum</taxon>
    </lineage>
</organism>
<dbReference type="EC" id="2.1.1.100" evidence="12"/>
<feature type="transmembrane region" description="Helical" evidence="12">
    <location>
        <begin position="6"/>
        <end position="28"/>
    </location>
</feature>
<evidence type="ECO:0000256" key="5">
    <source>
        <dbReference type="ARBA" id="ARBA00022692"/>
    </source>
</evidence>
<dbReference type="InterPro" id="IPR007269">
    <property type="entry name" value="ICMT_MeTrfase"/>
</dbReference>
<keyword evidence="7 12" id="KW-1133">Transmembrane helix</keyword>
<evidence type="ECO:0000256" key="10">
    <source>
        <dbReference type="ARBA" id="ARBA00023209"/>
    </source>
</evidence>
<dbReference type="OrthoDB" id="422086at2759"/>
<dbReference type="Pfam" id="PF04191">
    <property type="entry name" value="PEMT"/>
    <property type="match status" value="1"/>
</dbReference>
<feature type="transmembrane region" description="Helical" evidence="12">
    <location>
        <begin position="111"/>
        <end position="133"/>
    </location>
</feature>
<comment type="subcellular location">
    <subcellularLocation>
        <location evidence="1">Endomembrane system</location>
        <topology evidence="1">Multi-pass membrane protein</topology>
    </subcellularLocation>
    <subcellularLocation>
        <location evidence="12">Endoplasmic reticulum membrane</location>
        <topology evidence="12">Multi-pass membrane protein</topology>
    </subcellularLocation>
</comment>
<comment type="catalytic activity">
    <reaction evidence="12">
        <text>[protein]-C-terminal S-[(2E,6E)-farnesyl]-L-cysteine + S-adenosyl-L-methionine = [protein]-C-terminal S-[(2E,6E)-farnesyl]-L-cysteine methyl ester + S-adenosyl-L-homocysteine</text>
        <dbReference type="Rhea" id="RHEA:21672"/>
        <dbReference type="Rhea" id="RHEA-COMP:12125"/>
        <dbReference type="Rhea" id="RHEA-COMP:12126"/>
        <dbReference type="ChEBI" id="CHEBI:57856"/>
        <dbReference type="ChEBI" id="CHEBI:59789"/>
        <dbReference type="ChEBI" id="CHEBI:90510"/>
        <dbReference type="ChEBI" id="CHEBI:90511"/>
        <dbReference type="EC" id="2.1.1.100"/>
    </reaction>
</comment>
<evidence type="ECO:0000256" key="2">
    <source>
        <dbReference type="ARBA" id="ARBA00022516"/>
    </source>
</evidence>
<feature type="transmembrane region" description="Helical" evidence="12">
    <location>
        <begin position="58"/>
        <end position="77"/>
    </location>
</feature>
<dbReference type="GO" id="GO:0032259">
    <property type="term" value="P:methylation"/>
    <property type="evidence" value="ECO:0007669"/>
    <property type="project" value="UniProtKB-KW"/>
</dbReference>
<keyword evidence="8" id="KW-0443">Lipid metabolism</keyword>
<dbReference type="GO" id="GO:0006656">
    <property type="term" value="P:phosphatidylcholine biosynthetic process"/>
    <property type="evidence" value="ECO:0007669"/>
    <property type="project" value="UniProtKB-UniPathway"/>
</dbReference>
<accession>A0A4R0RD40</accession>
<keyword evidence="3 12" id="KW-0808">Transferase</keyword>
<evidence type="ECO:0000256" key="8">
    <source>
        <dbReference type="ARBA" id="ARBA00023098"/>
    </source>
</evidence>
<evidence type="ECO:0000256" key="1">
    <source>
        <dbReference type="ARBA" id="ARBA00004127"/>
    </source>
</evidence>
<comment type="similarity">
    <text evidence="12">Belongs to the class VI-like SAM-binding methyltransferase superfamily. Isoprenylcysteine carboxyl methyltransferase family.</text>
</comment>
<evidence type="ECO:0000256" key="11">
    <source>
        <dbReference type="ARBA" id="ARBA00023264"/>
    </source>
</evidence>
<dbReference type="AlphaFoldDB" id="A0A4R0RD40"/>
<dbReference type="InterPro" id="IPR007318">
    <property type="entry name" value="Phopholipid_MeTrfase"/>
</dbReference>
<feature type="transmembrane region" description="Helical" evidence="12">
    <location>
        <begin position="352"/>
        <end position="373"/>
    </location>
</feature>
<dbReference type="GO" id="GO:0004671">
    <property type="term" value="F:protein C-terminal S-isoprenylcysteine carboxyl O-methyltransferase activity"/>
    <property type="evidence" value="ECO:0007669"/>
    <property type="project" value="UniProtKB-EC"/>
</dbReference>
<feature type="transmembrane region" description="Helical" evidence="12">
    <location>
        <begin position="243"/>
        <end position="267"/>
    </location>
</feature>
<dbReference type="PANTHER" id="PTHR12714">
    <property type="entry name" value="PROTEIN-S ISOPRENYLCYSTEINE O-METHYLTRANSFERASE"/>
    <property type="match status" value="1"/>
</dbReference>
<sequence>MSWYLPTVAIIVHILSIAELYVTLAAAYPSIRSSTLLLVLLPSEDIIAPLAHRLRVTPVFVVGSCLCIFGAVLRLACYRWLGRYFTLELALLEDHKLITDGPYRLVRHPGYLGIVSYAVGLVLSQYSAGSWWIEGSVWSCIRGKAVGAVWLSYVAFCLISVIFIRVPKEDMVLRKAFGLGSNGSTSTLTMVFAVSPATVRLPVVVANAALSHWALLAPNAPPPTAAQDVYHEGKRRDLLSTLLSWYMPIMWFTIHAMNFFELVIVLADLYPPVRSLGPLSMFIPGRSLGEPLPEHLRMTPVLVAGAVLALSGSILRIACFRYLGRHFTFQPALLKDHKLFTGGPYGVVRHPAYTGAMSIFVGLTLCHFGPGSWWADGRIYGTAAGVVIAIWWMAVTTFAFRSLFSRIPKEDQMLRKEFGRQWDAWSKQTPYRLLPGVY</sequence>
<keyword evidence="3 12" id="KW-0489">Methyltransferase</keyword>
<keyword evidence="14" id="KW-1185">Reference proteome</keyword>
<evidence type="ECO:0000256" key="12">
    <source>
        <dbReference type="RuleBase" id="RU362022"/>
    </source>
</evidence>
<dbReference type="PANTHER" id="PTHR12714:SF9">
    <property type="entry name" value="PROTEIN-S-ISOPRENYLCYSTEINE O-METHYLTRANSFERASE"/>
    <property type="match status" value="1"/>
</dbReference>
<protein>
    <recommendedName>
        <fullName evidence="12">Protein-S-isoprenylcysteine O-methyltransferase</fullName>
        <ecNumber evidence="12">2.1.1.100</ecNumber>
    </recommendedName>
</protein>
<dbReference type="GO" id="GO:0005789">
    <property type="term" value="C:endoplasmic reticulum membrane"/>
    <property type="evidence" value="ECO:0007669"/>
    <property type="project" value="UniProtKB-SubCell"/>
</dbReference>
<evidence type="ECO:0000256" key="7">
    <source>
        <dbReference type="ARBA" id="ARBA00022989"/>
    </source>
</evidence>
<keyword evidence="4 12" id="KW-0949">S-adenosyl-L-methionine</keyword>
<evidence type="ECO:0000313" key="13">
    <source>
        <dbReference type="EMBL" id="TCD65282.1"/>
    </source>
</evidence>
<reference evidence="13 14" key="1">
    <citation type="submission" date="2018-11" db="EMBL/GenBank/DDBJ databases">
        <title>Genome assembly of Steccherinum ochraceum LE-BIN_3174, the white-rot fungus of the Steccherinaceae family (The Residual Polyporoid clade, Polyporales, Basidiomycota).</title>
        <authorList>
            <person name="Fedorova T.V."/>
            <person name="Glazunova O.A."/>
            <person name="Landesman E.O."/>
            <person name="Moiseenko K.V."/>
            <person name="Psurtseva N.V."/>
            <person name="Savinova O.S."/>
            <person name="Shakhova N.V."/>
            <person name="Tyazhelova T.V."/>
            <person name="Vasina D.V."/>
        </authorList>
    </citation>
    <scope>NUCLEOTIDE SEQUENCE [LARGE SCALE GENOMIC DNA]</scope>
    <source>
        <strain evidence="13 14">LE-BIN_3174</strain>
    </source>
</reference>
<keyword evidence="10" id="KW-0594">Phospholipid biosynthesis</keyword>